<evidence type="ECO:0000313" key="2">
    <source>
        <dbReference type="Proteomes" id="UP000826271"/>
    </source>
</evidence>
<accession>A0AAV6WYL8</accession>
<dbReference type="EMBL" id="WHWC01000010">
    <property type="protein sequence ID" value="KAG8375318.1"/>
    <property type="molecule type" value="Genomic_DNA"/>
</dbReference>
<reference evidence="1" key="1">
    <citation type="submission" date="2019-10" db="EMBL/GenBank/DDBJ databases">
        <authorList>
            <person name="Zhang R."/>
            <person name="Pan Y."/>
            <person name="Wang J."/>
            <person name="Ma R."/>
            <person name="Yu S."/>
        </authorList>
    </citation>
    <scope>NUCLEOTIDE SEQUENCE</scope>
    <source>
        <strain evidence="1">LA-IB0</strain>
        <tissue evidence="1">Leaf</tissue>
    </source>
</reference>
<keyword evidence="2" id="KW-1185">Reference proteome</keyword>
<sequence>MKDYYVCDPTLNSGYYGAVEYRIPAGWKKNLSSSKFARKLIEEKKPQEIHVKSSSSSTDHHDKTLLVLHHDDFQNIKAIYLEMKMWTPAISPSDLFKDVARFVIRNHGC</sequence>
<proteinExistence type="predicted"/>
<evidence type="ECO:0000313" key="1">
    <source>
        <dbReference type="EMBL" id="KAG8375318.1"/>
    </source>
</evidence>
<dbReference type="AlphaFoldDB" id="A0AAV6WYL8"/>
<gene>
    <name evidence="1" type="ORF">BUALT_Bualt10G0087800</name>
</gene>
<protein>
    <submittedName>
        <fullName evidence="1">Uncharacterized protein</fullName>
    </submittedName>
</protein>
<name>A0AAV6WYL8_9LAMI</name>
<organism evidence="1 2">
    <name type="scientific">Buddleja alternifolia</name>
    <dbReference type="NCBI Taxonomy" id="168488"/>
    <lineage>
        <taxon>Eukaryota</taxon>
        <taxon>Viridiplantae</taxon>
        <taxon>Streptophyta</taxon>
        <taxon>Embryophyta</taxon>
        <taxon>Tracheophyta</taxon>
        <taxon>Spermatophyta</taxon>
        <taxon>Magnoliopsida</taxon>
        <taxon>eudicotyledons</taxon>
        <taxon>Gunneridae</taxon>
        <taxon>Pentapetalae</taxon>
        <taxon>asterids</taxon>
        <taxon>lamiids</taxon>
        <taxon>Lamiales</taxon>
        <taxon>Scrophulariaceae</taxon>
        <taxon>Buddlejeae</taxon>
        <taxon>Buddleja</taxon>
    </lineage>
</organism>
<comment type="caution">
    <text evidence="1">The sequence shown here is derived from an EMBL/GenBank/DDBJ whole genome shotgun (WGS) entry which is preliminary data.</text>
</comment>
<dbReference type="Proteomes" id="UP000826271">
    <property type="component" value="Unassembled WGS sequence"/>
</dbReference>